<dbReference type="AlphaFoldDB" id="A0AAX2K3M2"/>
<evidence type="ECO:0000313" key="2">
    <source>
        <dbReference type="Proteomes" id="UP000254718"/>
    </source>
</evidence>
<organism evidence="1 2">
    <name type="scientific">Escherichia coli</name>
    <dbReference type="NCBI Taxonomy" id="562"/>
    <lineage>
        <taxon>Bacteria</taxon>
        <taxon>Pseudomonadati</taxon>
        <taxon>Pseudomonadota</taxon>
        <taxon>Gammaproteobacteria</taxon>
        <taxon>Enterobacterales</taxon>
        <taxon>Enterobacteriaceae</taxon>
        <taxon>Escherichia</taxon>
    </lineage>
</organism>
<protein>
    <submittedName>
        <fullName evidence="1">Uncharacterized protein</fullName>
    </submittedName>
</protein>
<dbReference type="EMBL" id="UGFE01000001">
    <property type="protein sequence ID" value="STM21188.1"/>
    <property type="molecule type" value="Genomic_DNA"/>
</dbReference>
<reference evidence="1 2" key="1">
    <citation type="submission" date="2018-06" db="EMBL/GenBank/DDBJ databases">
        <authorList>
            <consortium name="Pathogen Informatics"/>
            <person name="Doyle S."/>
        </authorList>
    </citation>
    <scope>NUCLEOTIDE SEQUENCE [LARGE SCALE GENOMIC DNA]</scope>
    <source>
        <strain evidence="1 2">NCTC8333</strain>
    </source>
</reference>
<gene>
    <name evidence="1" type="ORF">NCTC8333_00011</name>
</gene>
<evidence type="ECO:0000313" key="1">
    <source>
        <dbReference type="EMBL" id="STM21188.1"/>
    </source>
</evidence>
<proteinExistence type="predicted"/>
<comment type="caution">
    <text evidence="1">The sequence shown here is derived from an EMBL/GenBank/DDBJ whole genome shotgun (WGS) entry which is preliminary data.</text>
</comment>
<dbReference type="Proteomes" id="UP000254718">
    <property type="component" value="Unassembled WGS sequence"/>
</dbReference>
<name>A0AAX2K3M2_ECOLX</name>
<accession>A0AAX2K3M2</accession>
<sequence>MPFMAFVRVCSITREVVQDMAAQGVQRTRKPPRKIRADFVTGHACHRAKLTQGGHKFVGASGRLVSIEADSFAIALYCPEKPPHPGASP</sequence>